<dbReference type="EMBL" id="CP042997">
    <property type="protein sequence ID" value="QEH33723.1"/>
    <property type="molecule type" value="Genomic_DNA"/>
</dbReference>
<keyword evidence="3" id="KW-1185">Reference proteome</keyword>
<keyword evidence="1" id="KW-0175">Coiled coil</keyword>
<gene>
    <name evidence="2" type="ORF">OJF2_22290</name>
</gene>
<organism evidence="2 3">
    <name type="scientific">Aquisphaera giovannonii</name>
    <dbReference type="NCBI Taxonomy" id="406548"/>
    <lineage>
        <taxon>Bacteria</taxon>
        <taxon>Pseudomonadati</taxon>
        <taxon>Planctomycetota</taxon>
        <taxon>Planctomycetia</taxon>
        <taxon>Isosphaerales</taxon>
        <taxon>Isosphaeraceae</taxon>
        <taxon>Aquisphaera</taxon>
    </lineage>
</organism>
<evidence type="ECO:0000313" key="3">
    <source>
        <dbReference type="Proteomes" id="UP000324233"/>
    </source>
</evidence>
<accession>A0A5B9VZH0</accession>
<sequence>MAGDRFLSGRRHGHARLSAVLVSLVLASTGFRAASGEVLDEGGRDPLTLATNPGGDVPTGVDLVRLRLFRNEILRWTILADGRNLKRIPQPPAIVVEPPAEAGAAAPAPTPIIPQDDSFDDWAFGGGDGLAKFREQLDRLLESRLREVEAMFALSDAQRRKLRLAGKGDIRRVLDLIEEAREEFDQARVDVRRLAELQRDLKLIELRVSEGLFRDRSLFSKTLRKMFDDRQLTRRPAGSRTIR</sequence>
<dbReference type="RefSeq" id="WP_148593734.1">
    <property type="nucleotide sequence ID" value="NZ_CP042997.1"/>
</dbReference>
<dbReference type="OrthoDB" id="264282at2"/>
<proteinExistence type="predicted"/>
<dbReference type="AlphaFoldDB" id="A0A5B9VZH0"/>
<reference evidence="2 3" key="1">
    <citation type="submission" date="2019-08" db="EMBL/GenBank/DDBJ databases">
        <title>Deep-cultivation of Planctomycetes and their phenomic and genomic characterization uncovers novel biology.</title>
        <authorList>
            <person name="Wiegand S."/>
            <person name="Jogler M."/>
            <person name="Boedeker C."/>
            <person name="Pinto D."/>
            <person name="Vollmers J."/>
            <person name="Rivas-Marin E."/>
            <person name="Kohn T."/>
            <person name="Peeters S.H."/>
            <person name="Heuer A."/>
            <person name="Rast P."/>
            <person name="Oberbeckmann S."/>
            <person name="Bunk B."/>
            <person name="Jeske O."/>
            <person name="Meyerdierks A."/>
            <person name="Storesund J.E."/>
            <person name="Kallscheuer N."/>
            <person name="Luecker S."/>
            <person name="Lage O.M."/>
            <person name="Pohl T."/>
            <person name="Merkel B.J."/>
            <person name="Hornburger P."/>
            <person name="Mueller R.-W."/>
            <person name="Bruemmer F."/>
            <person name="Labrenz M."/>
            <person name="Spormann A.M."/>
            <person name="Op den Camp H."/>
            <person name="Overmann J."/>
            <person name="Amann R."/>
            <person name="Jetten M.S.M."/>
            <person name="Mascher T."/>
            <person name="Medema M.H."/>
            <person name="Devos D.P."/>
            <person name="Kaster A.-K."/>
            <person name="Ovreas L."/>
            <person name="Rohde M."/>
            <person name="Galperin M.Y."/>
            <person name="Jogler C."/>
        </authorList>
    </citation>
    <scope>NUCLEOTIDE SEQUENCE [LARGE SCALE GENOMIC DNA]</scope>
    <source>
        <strain evidence="2 3">OJF2</strain>
    </source>
</reference>
<evidence type="ECO:0000256" key="1">
    <source>
        <dbReference type="SAM" id="Coils"/>
    </source>
</evidence>
<name>A0A5B9VZH0_9BACT</name>
<evidence type="ECO:0000313" key="2">
    <source>
        <dbReference type="EMBL" id="QEH33723.1"/>
    </source>
</evidence>
<feature type="coiled-coil region" evidence="1">
    <location>
        <begin position="170"/>
        <end position="197"/>
    </location>
</feature>
<dbReference type="KEGG" id="agv:OJF2_22290"/>
<protein>
    <submittedName>
        <fullName evidence="2">Uncharacterized protein</fullName>
    </submittedName>
</protein>
<dbReference type="Proteomes" id="UP000324233">
    <property type="component" value="Chromosome"/>
</dbReference>